<evidence type="ECO:0000256" key="4">
    <source>
        <dbReference type="ARBA" id="ARBA00008234"/>
    </source>
</evidence>
<feature type="binding site" evidence="27">
    <location>
        <position position="231"/>
    </location>
    <ligand>
        <name>Zn(2+)</name>
        <dbReference type="ChEBI" id="CHEBI:29105"/>
        <label>1</label>
    </ligand>
</feature>
<comment type="function">
    <text evidence="23">In the lysosomes, converts sphingomyelin to ceramide. Plays an important role in the export of cholesterol from the intraendolysosomal membranes. Also has phospholipase C activities toward 1,2-diacylglycerolphosphocholine and 1,2-diacylglycerolphosphoglycerol. Modulates stress-induced apoptosis through the production of ceramide.</text>
</comment>
<comment type="subcellular location">
    <subcellularLocation>
        <location evidence="3">Lipid droplet</location>
    </subcellularLocation>
    <subcellularLocation>
        <location evidence="2">Lysosome</location>
    </subcellularLocation>
    <subcellularLocation>
        <location evidence="1">Secreted</location>
        <location evidence="1">Extracellular space</location>
    </subcellularLocation>
</comment>
<dbReference type="PANTHER" id="PTHR10340">
    <property type="entry name" value="SPHINGOMYELIN PHOSPHODIESTERASE"/>
    <property type="match status" value="1"/>
</dbReference>
<dbReference type="Pfam" id="PF00149">
    <property type="entry name" value="Metallophos"/>
    <property type="match status" value="1"/>
</dbReference>
<proteinExistence type="inferred from homology"/>
<feature type="domain" description="Saposin B-type" evidence="30">
    <location>
        <begin position="41"/>
        <end position="125"/>
    </location>
</feature>
<feature type="signal peptide" evidence="29">
    <location>
        <begin position="1"/>
        <end position="19"/>
    </location>
</feature>
<accession>A0A8C5N3R3</accession>
<comment type="similarity">
    <text evidence="4 26">Belongs to the acid sphingomyelinase family.</text>
</comment>
<feature type="binding site" evidence="27">
    <location>
        <position position="271"/>
    </location>
    <ligand>
        <name>Zn(2+)</name>
        <dbReference type="ChEBI" id="CHEBI:29105"/>
        <label>2</label>
    </ligand>
</feature>
<dbReference type="Pfam" id="PF19272">
    <property type="entry name" value="ASMase_C"/>
    <property type="match status" value="1"/>
</dbReference>
<dbReference type="FunFam" id="3.60.21.10:FF:000045">
    <property type="entry name" value="Sphingomyelin phosphodiesterase"/>
    <property type="match status" value="1"/>
</dbReference>
<reference evidence="31" key="1">
    <citation type="submission" date="2025-08" db="UniProtKB">
        <authorList>
            <consortium name="Ensembl"/>
        </authorList>
    </citation>
    <scope>IDENTIFICATION</scope>
</reference>
<feature type="disulfide bond" evidence="28">
    <location>
        <begin position="45"/>
        <end position="121"/>
    </location>
</feature>
<evidence type="ECO:0000256" key="6">
    <source>
        <dbReference type="ARBA" id="ARBA00022553"/>
    </source>
</evidence>
<feature type="binding site" evidence="27">
    <location>
        <position position="412"/>
    </location>
    <ligand>
        <name>Zn(2+)</name>
        <dbReference type="ChEBI" id="CHEBI:29105"/>
        <label>1</label>
    </ligand>
</feature>
<keyword evidence="15" id="KW-0458">Lysosome</keyword>
<evidence type="ECO:0000256" key="9">
    <source>
        <dbReference type="ARBA" id="ARBA00022729"/>
    </source>
</evidence>
<keyword evidence="12" id="KW-0443">Lipid metabolism</keyword>
<evidence type="ECO:0000256" key="1">
    <source>
        <dbReference type="ARBA" id="ARBA00004239"/>
    </source>
</evidence>
<dbReference type="InterPro" id="IPR004843">
    <property type="entry name" value="Calcineurin-like_PHP"/>
</dbReference>
<dbReference type="EC" id="3.1.4.12" evidence="26"/>
<dbReference type="SUPFAM" id="SSF56300">
    <property type="entry name" value="Metallo-dependent phosphatases"/>
    <property type="match status" value="1"/>
</dbReference>
<dbReference type="GO" id="GO:0046872">
    <property type="term" value="F:metal ion binding"/>
    <property type="evidence" value="ECO:0007669"/>
    <property type="project" value="UniProtKB-KW"/>
</dbReference>
<comment type="catalytic activity">
    <reaction evidence="20">
        <text>1,2-dihexadecanoyl-sn-glycero-3-phosphocholine + H2O = 1,2-dihexadecanoyl-sn-glycerol + phosphocholine + H(+)</text>
        <dbReference type="Rhea" id="RHEA:45304"/>
        <dbReference type="ChEBI" id="CHEBI:15377"/>
        <dbReference type="ChEBI" id="CHEBI:15378"/>
        <dbReference type="ChEBI" id="CHEBI:72999"/>
        <dbReference type="ChEBI" id="CHEBI:82929"/>
        <dbReference type="ChEBI" id="CHEBI:295975"/>
    </reaction>
    <physiologicalReaction direction="left-to-right" evidence="20">
        <dbReference type="Rhea" id="RHEA:45305"/>
    </physiologicalReaction>
</comment>
<keyword evidence="10 26" id="KW-0378">Hydrolase</keyword>
<evidence type="ECO:0000313" key="31">
    <source>
        <dbReference type="Ensembl" id="ENSLLEP00000021301.1"/>
    </source>
</evidence>
<feature type="chain" id="PRO_5034002032" description="Sphingomyelin phosphodiesterase" evidence="29">
    <location>
        <begin position="20"/>
        <end position="577"/>
    </location>
</feature>
<reference evidence="31" key="2">
    <citation type="submission" date="2025-09" db="UniProtKB">
        <authorList>
            <consortium name="Ensembl"/>
        </authorList>
    </citation>
    <scope>IDENTIFICATION</scope>
</reference>
<sequence length="577" mass="65106">MLVVWGLLVVFLAAPPVSGVPFSMPAPLQDVSDLGLRFGWRNLTCPTCKVLFTVLDASLRMESTMDEVAKVAEKVCIELKVEEPIICHQLVQLFKHDMLMALVLSVLRPPEICGLLLGISCGHWDIYEDWNVTLPQSPKPPVVAPVPPPAGANVSRVLFLTDVHWDQLYTPGASPTCKEPLCCREKPTGSGKGAGYWGEYGACDLPLHTIESLLRHVATQGPFDRVYWTGDIPAHNVWEQTRSSQLKALETITTLIRKYLGSIPVYPAVGNHESLPVNSFPPPSVHGNMSSSWLYGAMESAWRAWLPESALKTLRVGGFYTVRISPKLRLVSLNMNFCATENFWLLVNSTDPAGQLQWLVGILQDAMDNKEKVHIIGHIPPGLCAKTWSWNYYRIVNRYEGAIAGQFFGHTHLDEFEIFFDEETLTRPLSVAFVAPSVTTFMNLNPGYRVYHIDGEYPGSSHMVLDHETFILNLTEANMKVKEDPQWSLLYSAVKTYSLKSAFPADWDDLVHRFLEDEKLFQTFWYLYHKGHVDEVCRESCKSTLLCTLRSGRSSDPQLCKDWRFAPKSVWKPKRFC</sequence>
<gene>
    <name evidence="31" type="primary">SMPD1</name>
</gene>
<feature type="binding site" evidence="27">
    <location>
        <position position="410"/>
    </location>
    <ligand>
        <name>Zn(2+)</name>
        <dbReference type="ChEBI" id="CHEBI:29105"/>
        <label>2</label>
    </ligand>
</feature>
<evidence type="ECO:0000256" key="16">
    <source>
        <dbReference type="ARBA" id="ARBA00023295"/>
    </source>
</evidence>
<evidence type="ECO:0000256" key="20">
    <source>
        <dbReference type="ARBA" id="ARBA00052601"/>
    </source>
</evidence>
<evidence type="ECO:0000256" key="2">
    <source>
        <dbReference type="ARBA" id="ARBA00004371"/>
    </source>
</evidence>
<evidence type="ECO:0000256" key="13">
    <source>
        <dbReference type="ARBA" id="ARBA00023157"/>
    </source>
</evidence>
<evidence type="ECO:0000256" key="23">
    <source>
        <dbReference type="ARBA" id="ARBA00058748"/>
    </source>
</evidence>
<evidence type="ECO:0000256" key="7">
    <source>
        <dbReference type="ARBA" id="ARBA00022677"/>
    </source>
</evidence>
<dbReference type="Ensembl" id="ENSLLET00000022122.1">
    <property type="protein sequence ID" value="ENSLLEP00000021301.1"/>
    <property type="gene ID" value="ENSLLEG00000013478.1"/>
</dbReference>
<dbReference type="GO" id="GO:0046513">
    <property type="term" value="P:ceramide biosynthetic process"/>
    <property type="evidence" value="ECO:0007669"/>
    <property type="project" value="TreeGrafter"/>
</dbReference>
<feature type="disulfide bond" evidence="28">
    <location>
        <begin position="76"/>
        <end position="87"/>
    </location>
</feature>
<evidence type="ECO:0000256" key="29">
    <source>
        <dbReference type="SAM" id="SignalP"/>
    </source>
</evidence>
<dbReference type="PANTHER" id="PTHR10340:SF34">
    <property type="entry name" value="SPHINGOMYELIN PHOSPHODIESTERASE"/>
    <property type="match status" value="1"/>
</dbReference>
<feature type="disulfide bond" evidence="28">
    <location>
        <begin position="537"/>
        <end position="541"/>
    </location>
</feature>
<dbReference type="InterPro" id="IPR041805">
    <property type="entry name" value="ASMase/PPN1_MPP"/>
</dbReference>
<evidence type="ECO:0000256" key="11">
    <source>
        <dbReference type="ARBA" id="ARBA00022833"/>
    </source>
</evidence>
<dbReference type="AlphaFoldDB" id="A0A8C5N3R3"/>
<comment type="catalytic activity">
    <reaction evidence="18">
        <text>a 1,2-diacyl-sn-glycero-3-phosphocholine + H2O = phosphocholine + a 1,2-diacyl-sn-glycerol + H(+)</text>
        <dbReference type="Rhea" id="RHEA:10604"/>
        <dbReference type="ChEBI" id="CHEBI:15377"/>
        <dbReference type="ChEBI" id="CHEBI:15378"/>
        <dbReference type="ChEBI" id="CHEBI:17815"/>
        <dbReference type="ChEBI" id="CHEBI:57643"/>
        <dbReference type="ChEBI" id="CHEBI:295975"/>
        <dbReference type="EC" id="3.1.4.3"/>
    </reaction>
    <physiologicalReaction direction="left-to-right" evidence="18">
        <dbReference type="Rhea" id="RHEA:10605"/>
    </physiologicalReaction>
</comment>
<keyword evidence="13 28" id="KW-1015">Disulfide bond</keyword>
<evidence type="ECO:0000313" key="32">
    <source>
        <dbReference type="Proteomes" id="UP000694569"/>
    </source>
</evidence>
<dbReference type="PROSITE" id="PS50015">
    <property type="entry name" value="SAP_B"/>
    <property type="match status" value="1"/>
</dbReference>
<dbReference type="Gene3D" id="3.60.21.10">
    <property type="match status" value="1"/>
</dbReference>
<dbReference type="Gene3D" id="1.10.225.10">
    <property type="entry name" value="Saposin-like"/>
    <property type="match status" value="1"/>
</dbReference>
<comment type="catalytic activity">
    <reaction evidence="17">
        <text>a sphingomyelin + H2O = phosphocholine + an N-acylsphing-4-enine + H(+)</text>
        <dbReference type="Rhea" id="RHEA:19253"/>
        <dbReference type="ChEBI" id="CHEBI:15377"/>
        <dbReference type="ChEBI" id="CHEBI:15378"/>
        <dbReference type="ChEBI" id="CHEBI:17636"/>
        <dbReference type="ChEBI" id="CHEBI:52639"/>
        <dbReference type="ChEBI" id="CHEBI:295975"/>
        <dbReference type="EC" id="3.1.4.12"/>
    </reaction>
    <physiologicalReaction direction="left-to-right" evidence="17">
        <dbReference type="Rhea" id="RHEA:19254"/>
    </physiologicalReaction>
</comment>
<keyword evidence="9 29" id="KW-0732">Signal</keyword>
<evidence type="ECO:0000256" key="15">
    <source>
        <dbReference type="ARBA" id="ARBA00023228"/>
    </source>
</evidence>
<dbReference type="CDD" id="cd00842">
    <property type="entry name" value="MPP_ASMase"/>
    <property type="match status" value="1"/>
</dbReference>
<keyword evidence="8 27" id="KW-0479">Metal-binding</keyword>
<feature type="binding site" evidence="27">
    <location>
        <position position="162"/>
    </location>
    <ligand>
        <name>Zn(2+)</name>
        <dbReference type="ChEBI" id="CHEBI:29105"/>
        <label>1</label>
    </ligand>
</feature>
<evidence type="ECO:0000256" key="14">
    <source>
        <dbReference type="ARBA" id="ARBA00023180"/>
    </source>
</evidence>
<evidence type="ECO:0000256" key="22">
    <source>
        <dbReference type="ARBA" id="ARBA00057858"/>
    </source>
</evidence>
<evidence type="ECO:0000256" key="12">
    <source>
        <dbReference type="ARBA" id="ARBA00023098"/>
    </source>
</evidence>
<dbReference type="SUPFAM" id="SSF47862">
    <property type="entry name" value="Saposin"/>
    <property type="match status" value="1"/>
</dbReference>
<comment type="subunit">
    <text evidence="24">Monomer. Interacts with SORT1; the interaction is required for SMPD1 targeting to lysosomes.</text>
</comment>
<keyword evidence="6" id="KW-0597">Phosphoprotein</keyword>
<evidence type="ECO:0000256" key="28">
    <source>
        <dbReference type="PIRSR" id="PIRSR000948-2"/>
    </source>
</evidence>
<keyword evidence="5" id="KW-0964">Secreted</keyword>
<evidence type="ECO:0000256" key="18">
    <source>
        <dbReference type="ARBA" id="ARBA00048421"/>
    </source>
</evidence>
<dbReference type="OrthoDB" id="282973at2759"/>
<keyword evidence="32" id="KW-1185">Reference proteome</keyword>
<dbReference type="GO" id="GO:0005764">
    <property type="term" value="C:lysosome"/>
    <property type="evidence" value="ECO:0007669"/>
    <property type="project" value="UniProtKB-SubCell"/>
</dbReference>
<comment type="function">
    <text evidence="21">Converts sphingomyelin to ceramide. Exists as two enzymatic forms that arise from alternative trafficking of a single protein precursor, one that is targeted to the endolysosomal compartment, whereas the other is released extracellularly. However, in response to various forms of stress, lysosomal exocytosis may represent a major source of the secretory form.</text>
</comment>
<feature type="disulfide bond" evidence="28">
    <location>
        <begin position="48"/>
        <end position="113"/>
    </location>
</feature>
<organism evidence="31 32">
    <name type="scientific">Leptobrachium leishanense</name>
    <name type="common">Leishan spiny toad</name>
    <dbReference type="NCBI Taxonomy" id="445787"/>
    <lineage>
        <taxon>Eukaryota</taxon>
        <taxon>Metazoa</taxon>
        <taxon>Chordata</taxon>
        <taxon>Craniata</taxon>
        <taxon>Vertebrata</taxon>
        <taxon>Euteleostomi</taxon>
        <taxon>Amphibia</taxon>
        <taxon>Batrachia</taxon>
        <taxon>Anura</taxon>
        <taxon>Pelobatoidea</taxon>
        <taxon>Megophryidae</taxon>
        <taxon>Leptobrachium</taxon>
    </lineage>
</organism>
<feature type="disulfide bond" evidence="28">
    <location>
        <begin position="183"/>
        <end position="203"/>
    </location>
</feature>
<evidence type="ECO:0000256" key="24">
    <source>
        <dbReference type="ARBA" id="ARBA00062722"/>
    </source>
</evidence>
<evidence type="ECO:0000256" key="3">
    <source>
        <dbReference type="ARBA" id="ARBA00004502"/>
    </source>
</evidence>
<dbReference type="GO" id="GO:0006685">
    <property type="term" value="P:sphingomyelin catabolic process"/>
    <property type="evidence" value="ECO:0007669"/>
    <property type="project" value="UniProtKB-UniRule"/>
</dbReference>
<evidence type="ECO:0000256" key="19">
    <source>
        <dbReference type="ARBA" id="ARBA00051187"/>
    </source>
</evidence>
<evidence type="ECO:0000256" key="27">
    <source>
        <dbReference type="PIRSR" id="PIRSR000948-1"/>
    </source>
</evidence>
<evidence type="ECO:0000256" key="26">
    <source>
        <dbReference type="PIRNR" id="PIRNR000948"/>
    </source>
</evidence>
<dbReference type="GO" id="GO:0005811">
    <property type="term" value="C:lipid droplet"/>
    <property type="evidence" value="ECO:0007669"/>
    <property type="project" value="UniProtKB-SubCell"/>
</dbReference>
<feature type="binding site" evidence="27">
    <location>
        <position position="231"/>
    </location>
    <ligand>
        <name>Zn(2+)</name>
        <dbReference type="ChEBI" id="CHEBI:29105"/>
        <label>2</label>
    </ligand>
</feature>
<dbReference type="InterPro" id="IPR008139">
    <property type="entry name" value="SaposinB_dom"/>
</dbReference>
<evidence type="ECO:0000256" key="17">
    <source>
        <dbReference type="ARBA" id="ARBA00047268"/>
    </source>
</evidence>
<evidence type="ECO:0000256" key="21">
    <source>
        <dbReference type="ARBA" id="ARBA00053461"/>
    </source>
</evidence>
<dbReference type="PIRSF" id="PIRSF000948">
    <property type="entry name" value="Sphingomy_PDE"/>
    <property type="match status" value="1"/>
</dbReference>
<dbReference type="InterPro" id="IPR011001">
    <property type="entry name" value="Saposin-like"/>
</dbReference>
<dbReference type="InterPro" id="IPR011160">
    <property type="entry name" value="Sphingomy_PDE"/>
</dbReference>
<evidence type="ECO:0000256" key="25">
    <source>
        <dbReference type="ARBA" id="ARBA00069549"/>
    </source>
</evidence>
<dbReference type="InterPro" id="IPR029052">
    <property type="entry name" value="Metallo-depent_PP-like"/>
</dbReference>
<evidence type="ECO:0000256" key="10">
    <source>
        <dbReference type="ARBA" id="ARBA00022801"/>
    </source>
</evidence>
<keyword evidence="16 26" id="KW-0326">Glycosidase</keyword>
<keyword evidence="7" id="KW-0551">Lipid droplet</keyword>
<dbReference type="GeneTree" id="ENSGT00950000183182"/>
<dbReference type="InterPro" id="IPR045473">
    <property type="entry name" value="ASM_C"/>
</dbReference>
<feature type="binding site" evidence="27">
    <location>
        <position position="378"/>
    </location>
    <ligand>
        <name>Zn(2+)</name>
        <dbReference type="ChEBI" id="CHEBI:29105"/>
        <label>2</label>
    </ligand>
</feature>
<comment type="function">
    <text evidence="22">This form is generated following cleavage by CASP7 in the extracellular milieu in response to bacterial infection. It shows increased ability to convert sphingomyelin to ceramide and promotes plasma membrane repair. Plasma membrane repair by ceramide counteracts the action of gasdermin-D (GSDMD) perforin (PRF1) pores that are formed in response to bacterial infection.</text>
</comment>
<dbReference type="GO" id="GO:0034480">
    <property type="term" value="F:phosphatidylcholine phospholipase C activity"/>
    <property type="evidence" value="ECO:0007669"/>
    <property type="project" value="UniProtKB-EC"/>
</dbReference>
<comment type="catalytic activity">
    <reaction evidence="19">
        <text>N-(octadecanoyl)-sphing-4-enine-1-phosphocholine + H2O = N-octadecanoylsphing-4-enine + phosphocholine + H(+)</text>
        <dbReference type="Rhea" id="RHEA:54284"/>
        <dbReference type="ChEBI" id="CHEBI:15377"/>
        <dbReference type="ChEBI" id="CHEBI:15378"/>
        <dbReference type="ChEBI" id="CHEBI:72961"/>
        <dbReference type="ChEBI" id="CHEBI:83358"/>
        <dbReference type="ChEBI" id="CHEBI:295975"/>
    </reaction>
    <physiologicalReaction direction="left-to-right" evidence="19">
        <dbReference type="Rhea" id="RHEA:54285"/>
    </physiologicalReaction>
</comment>
<dbReference type="GO" id="GO:0016020">
    <property type="term" value="C:membrane"/>
    <property type="evidence" value="ECO:0007669"/>
    <property type="project" value="GOC"/>
</dbReference>
<dbReference type="GO" id="GO:0061750">
    <property type="term" value="F:acid sphingomyelin phosphodiesterase activity"/>
    <property type="evidence" value="ECO:0007669"/>
    <property type="project" value="TreeGrafter"/>
</dbReference>
<feature type="disulfide bond" evidence="28">
    <location>
        <begin position="177"/>
        <end position="182"/>
    </location>
</feature>
<feature type="disulfide bond" evidence="28">
    <location>
        <begin position="338"/>
        <end position="384"/>
    </location>
</feature>
<name>A0A8C5N3R3_9ANUR</name>
<dbReference type="Proteomes" id="UP000694569">
    <property type="component" value="Unplaced"/>
</dbReference>
<evidence type="ECO:0000259" key="30">
    <source>
        <dbReference type="PROSITE" id="PS50015"/>
    </source>
</evidence>
<keyword evidence="14" id="KW-0325">Glycoprotein</keyword>
<feature type="binding site" evidence="27">
    <location>
        <position position="164"/>
    </location>
    <ligand>
        <name>Zn(2+)</name>
        <dbReference type="ChEBI" id="CHEBI:29105"/>
        <label>1</label>
    </ligand>
</feature>
<comment type="cofactor">
    <cofactor evidence="27">
        <name>Zn(2+)</name>
        <dbReference type="ChEBI" id="CHEBI:29105"/>
    </cofactor>
    <text evidence="27">Binds 2 Zn(2+) ions per subunit.</text>
</comment>
<keyword evidence="11 27" id="KW-0862">Zinc</keyword>
<evidence type="ECO:0000256" key="8">
    <source>
        <dbReference type="ARBA" id="ARBA00022723"/>
    </source>
</evidence>
<dbReference type="GO" id="GO:0016798">
    <property type="term" value="F:hydrolase activity, acting on glycosyl bonds"/>
    <property type="evidence" value="ECO:0007669"/>
    <property type="project" value="UniProtKB-KW"/>
</dbReference>
<dbReference type="GO" id="GO:0005615">
    <property type="term" value="C:extracellular space"/>
    <property type="evidence" value="ECO:0007669"/>
    <property type="project" value="TreeGrafter"/>
</dbReference>
<evidence type="ECO:0000256" key="5">
    <source>
        <dbReference type="ARBA" id="ARBA00022525"/>
    </source>
</evidence>
<protein>
    <recommendedName>
        <fullName evidence="25 26">Sphingomyelin phosphodiesterase</fullName>
        <ecNumber evidence="26">3.1.4.12</ecNumber>
    </recommendedName>
</protein>